<gene>
    <name evidence="1" type="ORF">B1B_10506</name>
</gene>
<comment type="caution">
    <text evidence="1">The sequence shown here is derived from an EMBL/GenBank/DDBJ whole genome shotgun (WGS) entry which is preliminary data.</text>
</comment>
<name>T1BIC8_9ZZZZ</name>
<dbReference type="GO" id="GO:0005992">
    <property type="term" value="P:trehalose biosynthetic process"/>
    <property type="evidence" value="ECO:0007669"/>
    <property type="project" value="InterPro"/>
</dbReference>
<dbReference type="Pfam" id="PF00982">
    <property type="entry name" value="Glyco_transf_20"/>
    <property type="match status" value="1"/>
</dbReference>
<organism evidence="1">
    <name type="scientific">mine drainage metagenome</name>
    <dbReference type="NCBI Taxonomy" id="410659"/>
    <lineage>
        <taxon>unclassified sequences</taxon>
        <taxon>metagenomes</taxon>
        <taxon>ecological metagenomes</taxon>
    </lineage>
</organism>
<reference evidence="1" key="1">
    <citation type="submission" date="2013-08" db="EMBL/GenBank/DDBJ databases">
        <authorList>
            <person name="Mendez C."/>
            <person name="Richter M."/>
            <person name="Ferrer M."/>
            <person name="Sanchez J."/>
        </authorList>
    </citation>
    <scope>NUCLEOTIDE SEQUENCE</scope>
</reference>
<protein>
    <submittedName>
        <fullName evidence="1">Alpha,alpha-trehalose-phosphate synthase (UDP-forming)</fullName>
    </submittedName>
</protein>
<sequence>MVLLQIAPLSRIEVPEYDEIRRELNAIVGDIHARYAEYDWMPLRYMTRGFPRSTILGFLRQAEVGFVTPLRDGMNLVAKEYVAAQDPEAPGVLVLSCLCGAAQELEEALIVNPYDTAQMAAALAQALAMDPVERRVRYQAMRERLLRQDIRRWMISFREALGQSARSVTAPS</sequence>
<evidence type="ECO:0000313" key="1">
    <source>
        <dbReference type="EMBL" id="EQD52874.1"/>
    </source>
</evidence>
<dbReference type="PANTHER" id="PTHR10788">
    <property type="entry name" value="TREHALOSE-6-PHOSPHATE SYNTHASE"/>
    <property type="match status" value="1"/>
</dbReference>
<dbReference type="Gene3D" id="3.40.50.2000">
    <property type="entry name" value="Glycogen Phosphorylase B"/>
    <property type="match status" value="1"/>
</dbReference>
<proteinExistence type="predicted"/>
<reference evidence="1" key="2">
    <citation type="journal article" date="2014" name="ISME J.">
        <title>Microbial stratification in low pH oxic and suboxic macroscopic growths along an acid mine drainage.</title>
        <authorList>
            <person name="Mendez-Garcia C."/>
            <person name="Mesa V."/>
            <person name="Sprenger R.R."/>
            <person name="Richter M."/>
            <person name="Diez M.S."/>
            <person name="Solano J."/>
            <person name="Bargiela R."/>
            <person name="Golyshina O.V."/>
            <person name="Manteca A."/>
            <person name="Ramos J.L."/>
            <person name="Gallego J.R."/>
            <person name="Llorente I."/>
            <person name="Martins Dos Santos V.A."/>
            <person name="Jensen O.N."/>
            <person name="Pelaez A.I."/>
            <person name="Sanchez J."/>
            <person name="Ferrer M."/>
        </authorList>
    </citation>
    <scope>NUCLEOTIDE SEQUENCE</scope>
</reference>
<dbReference type="SUPFAM" id="SSF53756">
    <property type="entry name" value="UDP-Glycosyltransferase/glycogen phosphorylase"/>
    <property type="match status" value="1"/>
</dbReference>
<accession>T1BIC8</accession>
<dbReference type="GO" id="GO:0003825">
    <property type="term" value="F:alpha,alpha-trehalose-phosphate synthase (UDP-forming) activity"/>
    <property type="evidence" value="ECO:0007669"/>
    <property type="project" value="TreeGrafter"/>
</dbReference>
<dbReference type="EMBL" id="AUZY01006884">
    <property type="protein sequence ID" value="EQD52874.1"/>
    <property type="molecule type" value="Genomic_DNA"/>
</dbReference>
<dbReference type="AlphaFoldDB" id="T1BIC8"/>
<dbReference type="PANTHER" id="PTHR10788:SF106">
    <property type="entry name" value="BCDNA.GH08860"/>
    <property type="match status" value="1"/>
</dbReference>
<dbReference type="InterPro" id="IPR001830">
    <property type="entry name" value="Glyco_trans_20"/>
</dbReference>